<dbReference type="Proteomes" id="UP000535491">
    <property type="component" value="Unassembled WGS sequence"/>
</dbReference>
<keyword evidence="4" id="KW-1185">Reference proteome</keyword>
<name>A0A7W2A7K4_9BACL</name>
<sequence>MRIRDLSFDLISKQEEGDLFNRDLPSGRRKLFIFILVLFSIVGFSTKYLLIKLGWVGGQTETPKAPSPGSATISADPNQTDQPDGFTSEEIEKAGQTAEAFIRVYTNENQADQGQRLQSLKTFTTSALYEMLKKEIELSRPTGETASASLKKVDEVSCDTNVSSVQCSLKTTLEQKKGQDNPTLIERVYQLTLVQADHKWLVEEVVLRGSFD</sequence>
<protein>
    <submittedName>
        <fullName evidence="3">Uncharacterized protein</fullName>
    </submittedName>
</protein>
<keyword evidence="2" id="KW-0472">Membrane</keyword>
<gene>
    <name evidence="3" type="ORF">H1191_04980</name>
</gene>
<evidence type="ECO:0000313" key="4">
    <source>
        <dbReference type="Proteomes" id="UP000535491"/>
    </source>
</evidence>
<evidence type="ECO:0000256" key="2">
    <source>
        <dbReference type="SAM" id="Phobius"/>
    </source>
</evidence>
<accession>A0A7W2A7K4</accession>
<dbReference type="RefSeq" id="WP_181750893.1">
    <property type="nucleotide sequence ID" value="NZ_JACEIQ010000003.1"/>
</dbReference>
<reference evidence="3 4" key="1">
    <citation type="submission" date="2020-07" db="EMBL/GenBank/DDBJ databases">
        <authorList>
            <person name="Feng H."/>
        </authorList>
    </citation>
    <scope>NUCLEOTIDE SEQUENCE [LARGE SCALE GENOMIC DNA]</scope>
    <source>
        <strain evidence="4">s-10</strain>
    </source>
</reference>
<organism evidence="3 4">
    <name type="scientific">Paenactinomyces guangxiensis</name>
    <dbReference type="NCBI Taxonomy" id="1490290"/>
    <lineage>
        <taxon>Bacteria</taxon>
        <taxon>Bacillati</taxon>
        <taxon>Bacillota</taxon>
        <taxon>Bacilli</taxon>
        <taxon>Bacillales</taxon>
        <taxon>Thermoactinomycetaceae</taxon>
        <taxon>Paenactinomyces</taxon>
    </lineage>
</organism>
<dbReference type="AlphaFoldDB" id="A0A7W2A7K4"/>
<keyword evidence="2" id="KW-1133">Transmembrane helix</keyword>
<feature type="region of interest" description="Disordered" evidence="1">
    <location>
        <begin position="61"/>
        <end position="86"/>
    </location>
</feature>
<evidence type="ECO:0000313" key="3">
    <source>
        <dbReference type="EMBL" id="MBA4493655.1"/>
    </source>
</evidence>
<feature type="compositionally biased region" description="Polar residues" evidence="1">
    <location>
        <begin position="69"/>
        <end position="82"/>
    </location>
</feature>
<feature type="transmembrane region" description="Helical" evidence="2">
    <location>
        <begin position="31"/>
        <end position="50"/>
    </location>
</feature>
<comment type="caution">
    <text evidence="3">The sequence shown here is derived from an EMBL/GenBank/DDBJ whole genome shotgun (WGS) entry which is preliminary data.</text>
</comment>
<proteinExistence type="predicted"/>
<dbReference type="EMBL" id="JACEIQ010000003">
    <property type="protein sequence ID" value="MBA4493655.1"/>
    <property type="molecule type" value="Genomic_DNA"/>
</dbReference>
<keyword evidence="2" id="KW-0812">Transmembrane</keyword>
<evidence type="ECO:0000256" key="1">
    <source>
        <dbReference type="SAM" id="MobiDB-lite"/>
    </source>
</evidence>